<dbReference type="Proteomes" id="UP001557465">
    <property type="component" value="Unassembled WGS sequence"/>
</dbReference>
<name>A0ABV3TKP6_9RHOB</name>
<dbReference type="EMBL" id="JBFRYC010000005">
    <property type="protein sequence ID" value="MEX1662148.1"/>
    <property type="molecule type" value="Genomic_DNA"/>
</dbReference>
<keyword evidence="3" id="KW-0804">Transcription</keyword>
<evidence type="ECO:0000256" key="1">
    <source>
        <dbReference type="ARBA" id="ARBA00023015"/>
    </source>
</evidence>
<dbReference type="Pfam" id="PF03472">
    <property type="entry name" value="Autoind_bind"/>
    <property type="match status" value="1"/>
</dbReference>
<feature type="domain" description="Transcription factor LuxR-like autoinducer-binding" evidence="4">
    <location>
        <begin position="31"/>
        <end position="122"/>
    </location>
</feature>
<keyword evidence="2" id="KW-0238">DNA-binding</keyword>
<evidence type="ECO:0000259" key="4">
    <source>
        <dbReference type="Pfam" id="PF03472"/>
    </source>
</evidence>
<sequence length="156" mass="17528">MINAITIRELLQRLRDVSDWTFAVGLHIRFANPTLLYQTYPQSWIDYYNDNGLVFVDPTVQWAVLNAGVCDWSDLVDQDTNNVLGQAADFGLRHGKVVAIGKDSRTFGFFAHSSRLITCAEIEAAKMILEELHEKTQGVTQLSENELVPLRDLSGS</sequence>
<evidence type="ECO:0000256" key="2">
    <source>
        <dbReference type="ARBA" id="ARBA00023125"/>
    </source>
</evidence>
<evidence type="ECO:0000313" key="5">
    <source>
        <dbReference type="EMBL" id="MEX1662148.1"/>
    </source>
</evidence>
<comment type="caution">
    <text evidence="5">The sequence shown here is derived from an EMBL/GenBank/DDBJ whole genome shotgun (WGS) entry which is preliminary data.</text>
</comment>
<dbReference type="SUPFAM" id="SSF75516">
    <property type="entry name" value="Pheromone-binding domain of LuxR-like quorum-sensing transcription factors"/>
    <property type="match status" value="1"/>
</dbReference>
<dbReference type="InterPro" id="IPR005143">
    <property type="entry name" value="TF_LuxR_autoind-bd_dom"/>
</dbReference>
<gene>
    <name evidence="5" type="ORF">AB4874_10880</name>
</gene>
<dbReference type="RefSeq" id="WP_368392000.1">
    <property type="nucleotide sequence ID" value="NZ_JBFRYC010000005.1"/>
</dbReference>
<keyword evidence="1" id="KW-0805">Transcription regulation</keyword>
<reference evidence="5 6" key="1">
    <citation type="journal article" date="2011" name="Int. J. Syst. Evol. Microbiol.">
        <title>Zhongshania antarctica gen. nov., sp. nov. and Zhongshania guokunii sp. nov., gammaproteobacteria respectively isolated from coastal attached (fast) ice and surface seawater of the Antarctic.</title>
        <authorList>
            <person name="Li H.J."/>
            <person name="Zhang X.Y."/>
            <person name="Chen C.X."/>
            <person name="Zhang Y.J."/>
            <person name="Gao Z.M."/>
            <person name="Yu Y."/>
            <person name="Chen X.L."/>
            <person name="Chen B."/>
            <person name="Zhang Y.Z."/>
        </authorList>
    </citation>
    <scope>NUCLEOTIDE SEQUENCE [LARGE SCALE GENOMIC DNA]</scope>
    <source>
        <strain evidence="5 6">15-R06ZXC-3</strain>
    </source>
</reference>
<organism evidence="5 6">
    <name type="scientific">Thioclava arctica</name>
    <dbReference type="NCBI Taxonomy" id="3238301"/>
    <lineage>
        <taxon>Bacteria</taxon>
        <taxon>Pseudomonadati</taxon>
        <taxon>Pseudomonadota</taxon>
        <taxon>Alphaproteobacteria</taxon>
        <taxon>Rhodobacterales</taxon>
        <taxon>Paracoccaceae</taxon>
        <taxon>Thioclava</taxon>
    </lineage>
</organism>
<evidence type="ECO:0000313" key="6">
    <source>
        <dbReference type="Proteomes" id="UP001557465"/>
    </source>
</evidence>
<keyword evidence="6" id="KW-1185">Reference proteome</keyword>
<proteinExistence type="predicted"/>
<evidence type="ECO:0000256" key="3">
    <source>
        <dbReference type="ARBA" id="ARBA00023163"/>
    </source>
</evidence>
<protein>
    <submittedName>
        <fullName evidence="5">Autoinducer binding domain-containing protein</fullName>
    </submittedName>
</protein>
<dbReference type="Gene3D" id="3.30.450.80">
    <property type="entry name" value="Transcription factor LuxR-like, autoinducer-binding domain"/>
    <property type="match status" value="1"/>
</dbReference>
<dbReference type="InterPro" id="IPR036693">
    <property type="entry name" value="TF_LuxR_autoind-bd_dom_sf"/>
</dbReference>
<accession>A0ABV3TKP6</accession>